<comment type="caution">
    <text evidence="1">The sequence shown here is derived from an EMBL/GenBank/DDBJ whole genome shotgun (WGS) entry which is preliminary data.</text>
</comment>
<dbReference type="AlphaFoldDB" id="M9M8E2"/>
<keyword evidence="2" id="KW-1185">Reference proteome</keyword>
<organism evidence="1 2">
    <name type="scientific">Paenibacillus popilliae ATCC 14706</name>
    <dbReference type="NCBI Taxonomy" id="1212764"/>
    <lineage>
        <taxon>Bacteria</taxon>
        <taxon>Bacillati</taxon>
        <taxon>Bacillota</taxon>
        <taxon>Bacilli</taxon>
        <taxon>Bacillales</taxon>
        <taxon>Paenibacillaceae</taxon>
        <taxon>Paenibacillus</taxon>
    </lineage>
</organism>
<dbReference type="EMBL" id="BALG01000369">
    <property type="protein sequence ID" value="GAC44188.1"/>
    <property type="molecule type" value="Genomic_DNA"/>
</dbReference>
<accession>M9M8E2</accession>
<evidence type="ECO:0000313" key="2">
    <source>
        <dbReference type="Proteomes" id="UP000029453"/>
    </source>
</evidence>
<gene>
    <name evidence="1" type="ORF">PPOP_3591</name>
</gene>
<protein>
    <submittedName>
        <fullName evidence="1">Uncharacterized protein</fullName>
    </submittedName>
</protein>
<evidence type="ECO:0000313" key="1">
    <source>
        <dbReference type="EMBL" id="GAC44188.1"/>
    </source>
</evidence>
<reference evidence="1 2" key="1">
    <citation type="submission" date="2012-10" db="EMBL/GenBank/DDBJ databases">
        <title>Draft Genome Sequence of Paenibacillus popilliae ATCC 14706T.</title>
        <authorList>
            <person name="Iiyama K."/>
            <person name="Mori K."/>
            <person name="Mon H."/>
            <person name="Chieda Y."/>
            <person name="Lee J.M."/>
            <person name="Kusakabe T."/>
            <person name="Tashiro K."/>
            <person name="Asano S."/>
            <person name="Yasunaga-Aoki C."/>
            <person name="Shimizu S."/>
        </authorList>
    </citation>
    <scope>NUCLEOTIDE SEQUENCE [LARGE SCALE GENOMIC DNA]</scope>
    <source>
        <strain evidence="1 2">ATCC 14706</strain>
    </source>
</reference>
<sequence>MSSQVYQCCFCNQKIESTKLDITSFIVISNWDKSREEQQEQQLFCHMECLKSKLGSNTPLYIEDIFD</sequence>
<name>M9M8E2_PAEPP</name>
<dbReference type="Proteomes" id="UP000029453">
    <property type="component" value="Unassembled WGS sequence"/>
</dbReference>
<proteinExistence type="predicted"/>